<name>A0ABR1BRK3_NECAM</name>
<evidence type="ECO:0000313" key="2">
    <source>
        <dbReference type="Proteomes" id="UP001303046"/>
    </source>
</evidence>
<gene>
    <name evidence="1" type="primary">Necator_chrI.g1671</name>
    <name evidence="1" type="ORF">RB195_005545</name>
</gene>
<dbReference type="Proteomes" id="UP001303046">
    <property type="component" value="Unassembled WGS sequence"/>
</dbReference>
<sequence>MTDAQNSTHLPCYWKTACHVTCKQVAWNSAIFRKRGQKKILGEYCEKTLEYAKKSFSKRGLRQDFCKYLLDFLENAKMLQSFAVGLQNEKEDSGEKYFASDGSVNSLLAHPYCTARNVLQLDNQELCSTQLKLDVSADRRKKPIPV</sequence>
<accession>A0ABR1BRK3</accession>
<reference evidence="1 2" key="1">
    <citation type="submission" date="2023-08" db="EMBL/GenBank/DDBJ databases">
        <title>A Necator americanus chromosomal reference genome.</title>
        <authorList>
            <person name="Ilik V."/>
            <person name="Petrzelkova K.J."/>
            <person name="Pardy F."/>
            <person name="Fuh T."/>
            <person name="Niatou-Singa F.S."/>
            <person name="Gouil Q."/>
            <person name="Baker L."/>
            <person name="Ritchie M.E."/>
            <person name="Jex A.R."/>
            <person name="Gazzola D."/>
            <person name="Li H."/>
            <person name="Toshio Fujiwara R."/>
            <person name="Zhan B."/>
            <person name="Aroian R.V."/>
            <person name="Pafco B."/>
            <person name="Schwarz E.M."/>
        </authorList>
    </citation>
    <scope>NUCLEOTIDE SEQUENCE [LARGE SCALE GENOMIC DNA]</scope>
    <source>
        <strain evidence="1 2">Aroian</strain>
        <tissue evidence="1">Whole animal</tissue>
    </source>
</reference>
<keyword evidence="2" id="KW-1185">Reference proteome</keyword>
<comment type="caution">
    <text evidence="1">The sequence shown here is derived from an EMBL/GenBank/DDBJ whole genome shotgun (WGS) entry which is preliminary data.</text>
</comment>
<protein>
    <submittedName>
        <fullName evidence="1">Uncharacterized protein</fullName>
    </submittedName>
</protein>
<evidence type="ECO:0000313" key="1">
    <source>
        <dbReference type="EMBL" id="KAK6727947.1"/>
    </source>
</evidence>
<organism evidence="1 2">
    <name type="scientific">Necator americanus</name>
    <name type="common">Human hookworm</name>
    <dbReference type="NCBI Taxonomy" id="51031"/>
    <lineage>
        <taxon>Eukaryota</taxon>
        <taxon>Metazoa</taxon>
        <taxon>Ecdysozoa</taxon>
        <taxon>Nematoda</taxon>
        <taxon>Chromadorea</taxon>
        <taxon>Rhabditida</taxon>
        <taxon>Rhabditina</taxon>
        <taxon>Rhabditomorpha</taxon>
        <taxon>Strongyloidea</taxon>
        <taxon>Ancylostomatidae</taxon>
        <taxon>Bunostominae</taxon>
        <taxon>Necator</taxon>
    </lineage>
</organism>
<dbReference type="EMBL" id="JAVFWL010000001">
    <property type="protein sequence ID" value="KAK6727947.1"/>
    <property type="molecule type" value="Genomic_DNA"/>
</dbReference>
<proteinExistence type="predicted"/>